<reference evidence="2 3" key="1">
    <citation type="submission" date="2014-11" db="EMBL/GenBank/DDBJ databases">
        <authorList>
            <person name="Wibberg Daniel"/>
        </authorList>
    </citation>
    <scope>NUCLEOTIDE SEQUENCE [LARGE SCALE GENOMIC DNA]</scope>
    <source>
        <strain evidence="2">Rhizoctonia solani AG1-IB 7/3/14</strain>
    </source>
</reference>
<dbReference type="PANTHER" id="PTHR48079:SF6">
    <property type="entry name" value="NAD(P)-BINDING DOMAIN-CONTAINING PROTEIN-RELATED"/>
    <property type="match status" value="1"/>
</dbReference>
<name>A0A0B7FV02_THACB</name>
<dbReference type="EMBL" id="LN679104">
    <property type="protein sequence ID" value="CEL60694.1"/>
    <property type="molecule type" value="Genomic_DNA"/>
</dbReference>
<dbReference type="AlphaFoldDB" id="A0A0B7FV02"/>
<dbReference type="Pfam" id="PF13460">
    <property type="entry name" value="NAD_binding_10"/>
    <property type="match status" value="1"/>
</dbReference>
<evidence type="ECO:0000313" key="3">
    <source>
        <dbReference type="Proteomes" id="UP000059188"/>
    </source>
</evidence>
<dbReference type="STRING" id="1108050.A0A0B7FV02"/>
<keyword evidence="3" id="KW-1185">Reference proteome</keyword>
<dbReference type="GO" id="GO:0004029">
    <property type="term" value="F:aldehyde dehydrogenase (NAD+) activity"/>
    <property type="evidence" value="ECO:0007669"/>
    <property type="project" value="TreeGrafter"/>
</dbReference>
<dbReference type="SUPFAM" id="SSF51735">
    <property type="entry name" value="NAD(P)-binding Rossmann-fold domains"/>
    <property type="match status" value="1"/>
</dbReference>
<dbReference type="OrthoDB" id="10262413at2759"/>
<dbReference type="Proteomes" id="UP000059188">
    <property type="component" value="Unassembled WGS sequence"/>
</dbReference>
<sequence>MSATKCFIIGATGYLGGTILSELKRSYPDDTFTALARKDEDIQALEKIGVKGIKGTFLDTEKIEHESREADVVINATDADDMGLAKAIIKGLKSKKGRGILIQTRPVFSFFALYALD</sequence>
<gene>
    <name evidence="2" type="ORF">RSOLAG1IB_03933</name>
</gene>
<feature type="domain" description="NAD(P)-binding" evidence="1">
    <location>
        <begin position="10"/>
        <end position="98"/>
    </location>
</feature>
<dbReference type="PANTHER" id="PTHR48079">
    <property type="entry name" value="PROTEIN YEEZ"/>
    <property type="match status" value="1"/>
</dbReference>
<dbReference type="GO" id="GO:0005737">
    <property type="term" value="C:cytoplasm"/>
    <property type="evidence" value="ECO:0007669"/>
    <property type="project" value="TreeGrafter"/>
</dbReference>
<proteinExistence type="predicted"/>
<evidence type="ECO:0000313" key="2">
    <source>
        <dbReference type="EMBL" id="CEL60694.1"/>
    </source>
</evidence>
<evidence type="ECO:0000259" key="1">
    <source>
        <dbReference type="Pfam" id="PF13460"/>
    </source>
</evidence>
<dbReference type="InterPro" id="IPR036291">
    <property type="entry name" value="NAD(P)-bd_dom_sf"/>
</dbReference>
<dbReference type="InterPro" id="IPR051783">
    <property type="entry name" value="NAD(P)-dependent_oxidoreduct"/>
</dbReference>
<dbReference type="InterPro" id="IPR016040">
    <property type="entry name" value="NAD(P)-bd_dom"/>
</dbReference>
<accession>A0A0B7FV02</accession>
<dbReference type="Gene3D" id="3.40.50.720">
    <property type="entry name" value="NAD(P)-binding Rossmann-like Domain"/>
    <property type="match status" value="1"/>
</dbReference>
<organism evidence="2 3">
    <name type="scientific">Thanatephorus cucumeris (strain AG1-IB / isolate 7/3/14)</name>
    <name type="common">Lettuce bottom rot fungus</name>
    <name type="synonym">Rhizoctonia solani</name>
    <dbReference type="NCBI Taxonomy" id="1108050"/>
    <lineage>
        <taxon>Eukaryota</taxon>
        <taxon>Fungi</taxon>
        <taxon>Dikarya</taxon>
        <taxon>Basidiomycota</taxon>
        <taxon>Agaricomycotina</taxon>
        <taxon>Agaricomycetes</taxon>
        <taxon>Cantharellales</taxon>
        <taxon>Ceratobasidiaceae</taxon>
        <taxon>Rhizoctonia</taxon>
        <taxon>Rhizoctonia solani AG-1</taxon>
    </lineage>
</organism>
<protein>
    <recommendedName>
        <fullName evidence="1">NAD(P)-binding domain-containing protein</fullName>
    </recommendedName>
</protein>